<evidence type="ECO:0000256" key="8">
    <source>
        <dbReference type="SAM" id="MobiDB-lite"/>
    </source>
</evidence>
<evidence type="ECO:0000256" key="9">
    <source>
        <dbReference type="SAM" id="Phobius"/>
    </source>
</evidence>
<evidence type="ECO:0000256" key="5">
    <source>
        <dbReference type="ARBA" id="ARBA00022692"/>
    </source>
</evidence>
<keyword evidence="6 9" id="KW-1133">Transmembrane helix</keyword>
<dbReference type="Gene3D" id="1.10.1760.20">
    <property type="match status" value="1"/>
</dbReference>
<dbReference type="PANTHER" id="PTHR34295">
    <property type="entry name" value="BIOTIN TRANSPORTER BIOY"/>
    <property type="match status" value="1"/>
</dbReference>
<keyword evidence="3" id="KW-0813">Transport</keyword>
<dbReference type="AlphaFoldDB" id="A0A5E3ZVJ2"/>
<evidence type="ECO:0000313" key="10">
    <source>
        <dbReference type="EMBL" id="VHN99745.1"/>
    </source>
</evidence>
<keyword evidence="7 9" id="KW-0472">Membrane</keyword>
<keyword evidence="11" id="KW-1185">Reference proteome</keyword>
<feature type="transmembrane region" description="Helical" evidence="9">
    <location>
        <begin position="37"/>
        <end position="55"/>
    </location>
</feature>
<feature type="transmembrane region" description="Helical" evidence="9">
    <location>
        <begin position="122"/>
        <end position="144"/>
    </location>
</feature>
<dbReference type="OrthoDB" id="9803495at2"/>
<evidence type="ECO:0000256" key="4">
    <source>
        <dbReference type="ARBA" id="ARBA00022475"/>
    </source>
</evidence>
<dbReference type="InterPro" id="IPR003784">
    <property type="entry name" value="BioY"/>
</dbReference>
<evidence type="ECO:0000256" key="2">
    <source>
        <dbReference type="ARBA" id="ARBA00010692"/>
    </source>
</evidence>
<evidence type="ECO:0000256" key="6">
    <source>
        <dbReference type="ARBA" id="ARBA00022989"/>
    </source>
</evidence>
<feature type="compositionally biased region" description="Polar residues" evidence="8">
    <location>
        <begin position="216"/>
        <end position="229"/>
    </location>
</feature>
<comment type="similarity">
    <text evidence="2">Belongs to the BioY family.</text>
</comment>
<evidence type="ECO:0000256" key="1">
    <source>
        <dbReference type="ARBA" id="ARBA00004651"/>
    </source>
</evidence>
<dbReference type="Pfam" id="PF02632">
    <property type="entry name" value="BioY"/>
    <property type="match status" value="1"/>
</dbReference>
<reference evidence="10 11" key="1">
    <citation type="submission" date="2019-04" db="EMBL/GenBank/DDBJ databases">
        <authorList>
            <person name="Seth-Smith MB H."/>
            <person name="Seth-Smith H."/>
        </authorList>
    </citation>
    <scope>NUCLEOTIDE SEQUENCE [LARGE SCALE GENOMIC DNA]</scope>
    <source>
        <strain evidence="10">USB-603019</strain>
    </source>
</reference>
<comment type="subcellular location">
    <subcellularLocation>
        <location evidence="1">Cell membrane</location>
        <topology evidence="1">Multi-pass membrane protein</topology>
    </subcellularLocation>
</comment>
<feature type="region of interest" description="Disordered" evidence="8">
    <location>
        <begin position="204"/>
        <end position="229"/>
    </location>
</feature>
<keyword evidence="5 9" id="KW-0812">Transmembrane</keyword>
<evidence type="ECO:0000313" key="11">
    <source>
        <dbReference type="Proteomes" id="UP000324288"/>
    </source>
</evidence>
<proteinExistence type="inferred from homology"/>
<dbReference type="Proteomes" id="UP000324288">
    <property type="component" value="Chromosome"/>
</dbReference>
<dbReference type="PANTHER" id="PTHR34295:SF4">
    <property type="entry name" value="BIOTIN TRANSPORTER BIOY-RELATED"/>
    <property type="match status" value="1"/>
</dbReference>
<gene>
    <name evidence="10" type="primary">bioY</name>
    <name evidence="10" type="ORF">LC603019_00184</name>
</gene>
<feature type="transmembrane region" description="Helical" evidence="9">
    <location>
        <begin position="62"/>
        <end position="79"/>
    </location>
</feature>
<dbReference type="RefSeq" id="WP_063665720.1">
    <property type="nucleotide sequence ID" value="NZ_CAJPTR010000009.1"/>
</dbReference>
<organism evidence="10 11">
    <name type="scientific">Lawsonella clevelandensis</name>
    <dbReference type="NCBI Taxonomy" id="1528099"/>
    <lineage>
        <taxon>Bacteria</taxon>
        <taxon>Bacillati</taxon>
        <taxon>Actinomycetota</taxon>
        <taxon>Actinomycetes</taxon>
        <taxon>Mycobacteriales</taxon>
        <taxon>Lawsonellaceae</taxon>
        <taxon>Lawsonella</taxon>
    </lineage>
</organism>
<keyword evidence="4" id="KW-1003">Cell membrane</keyword>
<evidence type="ECO:0000256" key="3">
    <source>
        <dbReference type="ARBA" id="ARBA00022448"/>
    </source>
</evidence>
<dbReference type="GO" id="GO:0005886">
    <property type="term" value="C:plasma membrane"/>
    <property type="evidence" value="ECO:0007669"/>
    <property type="project" value="UniProtKB-SubCell"/>
</dbReference>
<evidence type="ECO:0000256" key="7">
    <source>
        <dbReference type="ARBA" id="ARBA00023136"/>
    </source>
</evidence>
<feature type="transmembrane region" description="Helical" evidence="9">
    <location>
        <begin position="12"/>
        <end position="31"/>
    </location>
</feature>
<dbReference type="EMBL" id="LR584267">
    <property type="protein sequence ID" value="VHN99745.1"/>
    <property type="molecule type" value="Genomic_DNA"/>
</dbReference>
<name>A0A5E3ZVJ2_9ACTN</name>
<feature type="transmembrane region" description="Helical" evidence="9">
    <location>
        <begin position="85"/>
        <end position="110"/>
    </location>
</feature>
<accession>A0A5E3ZVJ2</accession>
<protein>
    <submittedName>
        <fullName evidence="10">Biotin transporter BioY</fullName>
    </submittedName>
</protein>
<dbReference type="GO" id="GO:0015225">
    <property type="term" value="F:biotin transmembrane transporter activity"/>
    <property type="evidence" value="ECO:0007669"/>
    <property type="project" value="InterPro"/>
</dbReference>
<sequence>MSITHSSSPARDVAYIAVFAAVTIVLGFVPPLPAGPLGVPILVQNLGIILMGMVLGPRRGTLAALLFIALACTGLPILAGGRSGLVALASPTAGFFLGYLPAAAVIGLITQWHTGRNIGINILAGILGGIVVNYAFGIAGMMVVGHISFNAAAVTLPAYLPGDLLKIVVAASVTAAQLKALPNIRALPGGEKRALDTLNQLDTEMPVQPPREGDITLTSDNNPGDEQQS</sequence>